<keyword evidence="3" id="KW-0805">Transcription regulation</keyword>
<evidence type="ECO:0000256" key="4">
    <source>
        <dbReference type="ARBA" id="ARBA00023125"/>
    </source>
</evidence>
<dbReference type="PANTHER" id="PTHR32071">
    <property type="entry name" value="TRANSCRIPTIONAL REGULATORY PROTEIN"/>
    <property type="match status" value="1"/>
</dbReference>
<sequence>MLALDIPYRDKIIEAIVENPNYCIVAVDAEGYVTFLSKTYCEFLETTLEESLGKHVTEVIENTRMHIVVKTGKEEIADLQYIRGNYMIASRIPVWVEGKVIGAVGFVLYRDTKEWQEMNSHIRALLQQLEHFRKQLRVKHGITYTIHDIVGNSREIQLLKEKIKKIAPSDVSVLIRGESGTGKELFAHSIHHLSDRSNKPFVSINCASIPEHLLESELFGYEEGAFTGAKKGGKPGKFQLAHGGTLFLDEIGDMPLSAQVKILRVLQEGEVQPVGSTETQKVDVRIIAATNQPLEKLIEENKFRKDLFYRINVVQLTVPPLRERRKDIRILAKYFLHKVSVRVGKRVVDLDEEVIEKFLQYSWPGNIRELENLIEATVHLTNKERIGLKDLPDYFSFDDGEEEYSGTLKEVVEKAEKQAILQALRKTNGDKLEAAKLLGIGKSSFYEKMKKYEVE</sequence>
<dbReference type="Gene3D" id="1.10.10.60">
    <property type="entry name" value="Homeodomain-like"/>
    <property type="match status" value="1"/>
</dbReference>
<evidence type="ECO:0000256" key="2">
    <source>
        <dbReference type="ARBA" id="ARBA00022840"/>
    </source>
</evidence>
<dbReference type="Gene3D" id="1.10.8.60">
    <property type="match status" value="1"/>
</dbReference>
<evidence type="ECO:0000256" key="3">
    <source>
        <dbReference type="ARBA" id="ARBA00023015"/>
    </source>
</evidence>
<dbReference type="GO" id="GO:0006355">
    <property type="term" value="P:regulation of DNA-templated transcription"/>
    <property type="evidence" value="ECO:0007669"/>
    <property type="project" value="InterPro"/>
</dbReference>
<dbReference type="CDD" id="cd00009">
    <property type="entry name" value="AAA"/>
    <property type="match status" value="1"/>
</dbReference>
<dbReference type="InterPro" id="IPR000014">
    <property type="entry name" value="PAS"/>
</dbReference>
<evidence type="ECO:0000259" key="6">
    <source>
        <dbReference type="PROSITE" id="PS50045"/>
    </source>
</evidence>
<keyword evidence="4" id="KW-0238">DNA-binding</keyword>
<dbReference type="InterPro" id="IPR002078">
    <property type="entry name" value="Sigma_54_int"/>
</dbReference>
<proteinExistence type="predicted"/>
<dbReference type="Pfam" id="PF25601">
    <property type="entry name" value="AAA_lid_14"/>
    <property type="match status" value="1"/>
</dbReference>
<dbReference type="PANTHER" id="PTHR32071:SF57">
    <property type="entry name" value="C4-DICARBOXYLATE TRANSPORT TRANSCRIPTIONAL REGULATORY PROTEIN DCTD"/>
    <property type="match status" value="1"/>
</dbReference>
<dbReference type="PROSITE" id="PS00676">
    <property type="entry name" value="SIGMA54_INTERACT_2"/>
    <property type="match status" value="1"/>
</dbReference>
<feature type="domain" description="Sigma-54 factor interaction" evidence="6">
    <location>
        <begin position="149"/>
        <end position="379"/>
    </location>
</feature>
<dbReference type="PROSITE" id="PS50112">
    <property type="entry name" value="PAS"/>
    <property type="match status" value="1"/>
</dbReference>
<dbReference type="SMART" id="SM00382">
    <property type="entry name" value="AAA"/>
    <property type="match status" value="1"/>
</dbReference>
<keyword evidence="9" id="KW-1185">Reference proteome</keyword>
<dbReference type="InterPro" id="IPR003593">
    <property type="entry name" value="AAA+_ATPase"/>
</dbReference>
<dbReference type="InterPro" id="IPR058031">
    <property type="entry name" value="AAA_lid_NorR"/>
</dbReference>
<dbReference type="InterPro" id="IPR009057">
    <property type="entry name" value="Homeodomain-like_sf"/>
</dbReference>
<keyword evidence="5" id="KW-0804">Transcription</keyword>
<dbReference type="EMBL" id="BMEV01000005">
    <property type="protein sequence ID" value="GGH70031.1"/>
    <property type="molecule type" value="Genomic_DNA"/>
</dbReference>
<dbReference type="GO" id="GO:0005524">
    <property type="term" value="F:ATP binding"/>
    <property type="evidence" value="ECO:0007669"/>
    <property type="project" value="UniProtKB-KW"/>
</dbReference>
<dbReference type="SUPFAM" id="SSF52540">
    <property type="entry name" value="P-loop containing nucleoside triphosphate hydrolases"/>
    <property type="match status" value="1"/>
</dbReference>
<reference evidence="8" key="2">
    <citation type="submission" date="2020-09" db="EMBL/GenBank/DDBJ databases">
        <authorList>
            <person name="Sun Q."/>
            <person name="Zhou Y."/>
        </authorList>
    </citation>
    <scope>NUCLEOTIDE SEQUENCE</scope>
    <source>
        <strain evidence="8">CGMCC 1.12360</strain>
    </source>
</reference>
<evidence type="ECO:0000256" key="1">
    <source>
        <dbReference type="ARBA" id="ARBA00022741"/>
    </source>
</evidence>
<dbReference type="InterPro" id="IPR035965">
    <property type="entry name" value="PAS-like_dom_sf"/>
</dbReference>
<keyword evidence="1" id="KW-0547">Nucleotide-binding</keyword>
<dbReference type="InterPro" id="IPR025944">
    <property type="entry name" value="Sigma_54_int_dom_CS"/>
</dbReference>
<dbReference type="Gene3D" id="3.40.50.300">
    <property type="entry name" value="P-loop containing nucleotide triphosphate hydrolases"/>
    <property type="match status" value="1"/>
</dbReference>
<dbReference type="RefSeq" id="WP_188390751.1">
    <property type="nucleotide sequence ID" value="NZ_BMEV01000005.1"/>
</dbReference>
<dbReference type="Gene3D" id="3.30.450.20">
    <property type="entry name" value="PAS domain"/>
    <property type="match status" value="1"/>
</dbReference>
<evidence type="ECO:0000256" key="5">
    <source>
        <dbReference type="ARBA" id="ARBA00023163"/>
    </source>
</evidence>
<dbReference type="PRINTS" id="PR01590">
    <property type="entry name" value="HTHFIS"/>
</dbReference>
<gene>
    <name evidence="8" type="ORF">GCM10010978_04550</name>
</gene>
<dbReference type="GO" id="GO:0043565">
    <property type="term" value="F:sequence-specific DNA binding"/>
    <property type="evidence" value="ECO:0007669"/>
    <property type="project" value="InterPro"/>
</dbReference>
<dbReference type="Proteomes" id="UP000602050">
    <property type="component" value="Unassembled WGS sequence"/>
</dbReference>
<dbReference type="SUPFAM" id="SSF55785">
    <property type="entry name" value="PYP-like sensor domain (PAS domain)"/>
    <property type="match status" value="1"/>
</dbReference>
<reference evidence="8" key="1">
    <citation type="journal article" date="2014" name="Int. J. Syst. Evol. Microbiol.">
        <title>Complete genome sequence of Corynebacterium casei LMG S-19264T (=DSM 44701T), isolated from a smear-ripened cheese.</title>
        <authorList>
            <consortium name="US DOE Joint Genome Institute (JGI-PGF)"/>
            <person name="Walter F."/>
            <person name="Albersmeier A."/>
            <person name="Kalinowski J."/>
            <person name="Ruckert C."/>
        </authorList>
    </citation>
    <scope>NUCLEOTIDE SEQUENCE</scope>
    <source>
        <strain evidence="8">CGMCC 1.12360</strain>
    </source>
</reference>
<dbReference type="PROSITE" id="PS00675">
    <property type="entry name" value="SIGMA54_INTERACT_1"/>
    <property type="match status" value="1"/>
</dbReference>
<dbReference type="InterPro" id="IPR025943">
    <property type="entry name" value="Sigma_54_int_dom_ATP-bd_2"/>
</dbReference>
<dbReference type="AlphaFoldDB" id="A0A8J2ZPM6"/>
<keyword evidence="2" id="KW-0067">ATP-binding</keyword>
<comment type="caution">
    <text evidence="8">The sequence shown here is derived from an EMBL/GenBank/DDBJ whole genome shotgun (WGS) entry which is preliminary data.</text>
</comment>
<dbReference type="Pfam" id="PF00158">
    <property type="entry name" value="Sigma54_activat"/>
    <property type="match status" value="1"/>
</dbReference>
<protein>
    <submittedName>
        <fullName evidence="8">Sigma-54-dependent Fis family transcriptional regulator</fullName>
    </submittedName>
</protein>
<evidence type="ECO:0000313" key="9">
    <source>
        <dbReference type="Proteomes" id="UP000602050"/>
    </source>
</evidence>
<feature type="domain" description="PAS" evidence="7">
    <location>
        <begin position="9"/>
        <end position="60"/>
    </location>
</feature>
<dbReference type="PROSITE" id="PS50045">
    <property type="entry name" value="SIGMA54_INTERACT_4"/>
    <property type="match status" value="1"/>
</dbReference>
<dbReference type="InterPro" id="IPR002197">
    <property type="entry name" value="HTH_Fis"/>
</dbReference>
<evidence type="ECO:0000259" key="7">
    <source>
        <dbReference type="PROSITE" id="PS50112"/>
    </source>
</evidence>
<dbReference type="FunFam" id="3.40.50.300:FF:000006">
    <property type="entry name" value="DNA-binding transcriptional regulator NtrC"/>
    <property type="match status" value="1"/>
</dbReference>
<accession>A0A8J2ZPM6</accession>
<name>A0A8J2ZPM6_9BACI</name>
<dbReference type="Pfam" id="PF02954">
    <property type="entry name" value="HTH_8"/>
    <property type="match status" value="1"/>
</dbReference>
<dbReference type="SUPFAM" id="SSF46689">
    <property type="entry name" value="Homeodomain-like"/>
    <property type="match status" value="1"/>
</dbReference>
<dbReference type="InterPro" id="IPR025662">
    <property type="entry name" value="Sigma_54_int_dom_ATP-bd_1"/>
</dbReference>
<dbReference type="InterPro" id="IPR027417">
    <property type="entry name" value="P-loop_NTPase"/>
</dbReference>
<dbReference type="PROSITE" id="PS00688">
    <property type="entry name" value="SIGMA54_INTERACT_3"/>
    <property type="match status" value="1"/>
</dbReference>
<evidence type="ECO:0000313" key="8">
    <source>
        <dbReference type="EMBL" id="GGH70031.1"/>
    </source>
</evidence>
<organism evidence="8 9">
    <name type="scientific">Compostibacillus humi</name>
    <dbReference type="NCBI Taxonomy" id="1245525"/>
    <lineage>
        <taxon>Bacteria</taxon>
        <taxon>Bacillati</taxon>
        <taxon>Bacillota</taxon>
        <taxon>Bacilli</taxon>
        <taxon>Bacillales</taxon>
        <taxon>Bacillaceae</taxon>
        <taxon>Compostibacillus</taxon>
    </lineage>
</organism>